<dbReference type="SUPFAM" id="SSF51182">
    <property type="entry name" value="RmlC-like cupins"/>
    <property type="match status" value="1"/>
</dbReference>
<name>A0ABQ3EJH1_9HYPH</name>
<dbReference type="EMBL" id="BMXE01000007">
    <property type="protein sequence ID" value="GHB43080.1"/>
    <property type="molecule type" value="Genomic_DNA"/>
</dbReference>
<keyword evidence="2" id="KW-0413">Isomerase</keyword>
<dbReference type="GO" id="GO:0016853">
    <property type="term" value="F:isomerase activity"/>
    <property type="evidence" value="ECO:0007669"/>
    <property type="project" value="UniProtKB-KW"/>
</dbReference>
<evidence type="ECO:0000313" key="2">
    <source>
        <dbReference type="EMBL" id="GHB43080.1"/>
    </source>
</evidence>
<protein>
    <submittedName>
        <fullName evidence="2">Mannose-6-phosphate isomerase</fullName>
    </submittedName>
</protein>
<dbReference type="Gene3D" id="2.60.120.10">
    <property type="entry name" value="Jelly Rolls"/>
    <property type="match status" value="1"/>
</dbReference>
<dbReference type="Pfam" id="PF07883">
    <property type="entry name" value="Cupin_2"/>
    <property type="match status" value="1"/>
</dbReference>
<dbReference type="InterPro" id="IPR014710">
    <property type="entry name" value="RmlC-like_jellyroll"/>
</dbReference>
<dbReference type="RefSeq" id="WP_189438149.1">
    <property type="nucleotide sequence ID" value="NZ_BMXE01000007.1"/>
</dbReference>
<comment type="caution">
    <text evidence="2">The sequence shown here is derived from an EMBL/GenBank/DDBJ whole genome shotgun (WGS) entry which is preliminary data.</text>
</comment>
<keyword evidence="3" id="KW-1185">Reference proteome</keyword>
<gene>
    <name evidence="2" type="ORF">GCM10007094_35590</name>
</gene>
<accession>A0ABQ3EJH1</accession>
<evidence type="ECO:0000259" key="1">
    <source>
        <dbReference type="Pfam" id="PF07883"/>
    </source>
</evidence>
<organism evidence="2 3">
    <name type="scientific">Pseudovibrio japonicus</name>
    <dbReference type="NCBI Taxonomy" id="366534"/>
    <lineage>
        <taxon>Bacteria</taxon>
        <taxon>Pseudomonadati</taxon>
        <taxon>Pseudomonadota</taxon>
        <taxon>Alphaproteobacteria</taxon>
        <taxon>Hyphomicrobiales</taxon>
        <taxon>Stappiaceae</taxon>
        <taxon>Pseudovibrio</taxon>
    </lineage>
</organism>
<dbReference type="Proteomes" id="UP000637980">
    <property type="component" value="Unassembled WGS sequence"/>
</dbReference>
<proteinExistence type="predicted"/>
<reference evidence="3" key="1">
    <citation type="journal article" date="2019" name="Int. J. Syst. Evol. Microbiol.">
        <title>The Global Catalogue of Microorganisms (GCM) 10K type strain sequencing project: providing services to taxonomists for standard genome sequencing and annotation.</title>
        <authorList>
            <consortium name="The Broad Institute Genomics Platform"/>
            <consortium name="The Broad Institute Genome Sequencing Center for Infectious Disease"/>
            <person name="Wu L."/>
            <person name="Ma J."/>
        </authorList>
    </citation>
    <scope>NUCLEOTIDE SEQUENCE [LARGE SCALE GENOMIC DNA]</scope>
    <source>
        <strain evidence="3">KCTC 12861</strain>
    </source>
</reference>
<dbReference type="InterPro" id="IPR013096">
    <property type="entry name" value="Cupin_2"/>
</dbReference>
<evidence type="ECO:0000313" key="3">
    <source>
        <dbReference type="Proteomes" id="UP000637980"/>
    </source>
</evidence>
<feature type="domain" description="Cupin type-2" evidence="1">
    <location>
        <begin position="55"/>
        <end position="116"/>
    </location>
</feature>
<sequence length="128" mass="14115">MGNESESEGKTALGVPKHLRREDWATGDGFWRGRVEGKDIGTQVTVLFFSSDRIGAGPPLHVHKYDEVFIVRTGRAEFTVGDDKFIAEKGAVIFGPANIPHKFENVGPGPLETTDIHLSDHFEQVVLE</sequence>
<dbReference type="InterPro" id="IPR011051">
    <property type="entry name" value="RmlC_Cupin_sf"/>
</dbReference>